<keyword evidence="11" id="KW-1185">Reference proteome</keyword>
<evidence type="ECO:0000313" key="10">
    <source>
        <dbReference type="EnsemblMetazoa" id="Aqu2.1.36121_001"/>
    </source>
</evidence>
<evidence type="ECO:0000256" key="1">
    <source>
        <dbReference type="ARBA" id="ARBA00022553"/>
    </source>
</evidence>
<name>A0A1X7V7Z6_AMPQE</name>
<dbReference type="PANTHER" id="PTHR25462:SF299">
    <property type="entry name" value="E3 UBIQUITIN-PROTEIN LIGASE TRIM56"/>
    <property type="match status" value="1"/>
</dbReference>
<dbReference type="PROSITE" id="PS00518">
    <property type="entry name" value="ZF_RING_1"/>
    <property type="match status" value="1"/>
</dbReference>
<dbReference type="Proteomes" id="UP000007879">
    <property type="component" value="Unassembled WGS sequence"/>
</dbReference>
<dbReference type="InterPro" id="IPR047153">
    <property type="entry name" value="TRIM45/56/19-like"/>
</dbReference>
<dbReference type="Pfam" id="PF00643">
    <property type="entry name" value="zf-B_box"/>
    <property type="match status" value="1"/>
</dbReference>
<feature type="repeat" description="NHL" evidence="7">
    <location>
        <begin position="474"/>
        <end position="520"/>
    </location>
</feature>
<dbReference type="GO" id="GO:0045087">
    <property type="term" value="P:innate immune response"/>
    <property type="evidence" value="ECO:0007669"/>
    <property type="project" value="TreeGrafter"/>
</dbReference>
<dbReference type="Gene3D" id="2.120.10.30">
    <property type="entry name" value="TolB, C-terminal domain"/>
    <property type="match status" value="1"/>
</dbReference>
<feature type="domain" description="B box-type" evidence="9">
    <location>
        <begin position="87"/>
        <end position="133"/>
    </location>
</feature>
<evidence type="ECO:0000256" key="5">
    <source>
        <dbReference type="ARBA" id="ARBA00022833"/>
    </source>
</evidence>
<feature type="domain" description="RING-type" evidence="8">
    <location>
        <begin position="18"/>
        <end position="57"/>
    </location>
</feature>
<dbReference type="PROSITE" id="PS51125">
    <property type="entry name" value="NHL"/>
    <property type="match status" value="2"/>
</dbReference>
<dbReference type="InterPro" id="IPR011042">
    <property type="entry name" value="6-blade_b-propeller_TolB-like"/>
</dbReference>
<dbReference type="PROSITE" id="PS50089">
    <property type="entry name" value="ZF_RING_2"/>
    <property type="match status" value="1"/>
</dbReference>
<protein>
    <recommendedName>
        <fullName evidence="12">RING-type domain-containing protein</fullName>
    </recommendedName>
</protein>
<dbReference type="InterPro" id="IPR013083">
    <property type="entry name" value="Znf_RING/FYVE/PHD"/>
</dbReference>
<dbReference type="InterPro" id="IPR000315">
    <property type="entry name" value="Znf_B-box"/>
</dbReference>
<organism evidence="10">
    <name type="scientific">Amphimedon queenslandica</name>
    <name type="common">Sponge</name>
    <dbReference type="NCBI Taxonomy" id="400682"/>
    <lineage>
        <taxon>Eukaryota</taxon>
        <taxon>Metazoa</taxon>
        <taxon>Porifera</taxon>
        <taxon>Demospongiae</taxon>
        <taxon>Heteroscleromorpha</taxon>
        <taxon>Haplosclerida</taxon>
        <taxon>Niphatidae</taxon>
        <taxon>Amphimedon</taxon>
    </lineage>
</organism>
<dbReference type="STRING" id="400682.A0A1X7V7Z6"/>
<evidence type="ECO:0000313" key="11">
    <source>
        <dbReference type="Proteomes" id="UP000007879"/>
    </source>
</evidence>
<dbReference type="InParanoid" id="A0A1X7V7Z6"/>
<keyword evidence="5" id="KW-0862">Zinc</keyword>
<dbReference type="AlphaFoldDB" id="A0A1X7V7Z6"/>
<evidence type="ECO:0000256" key="7">
    <source>
        <dbReference type="PROSITE-ProRule" id="PRU00504"/>
    </source>
</evidence>
<dbReference type="InterPro" id="IPR001841">
    <property type="entry name" value="Znf_RING"/>
</dbReference>
<dbReference type="OrthoDB" id="252722at2759"/>
<dbReference type="EnsemblMetazoa" id="Aqu2.1.36121_001">
    <property type="protein sequence ID" value="Aqu2.1.36121_001"/>
    <property type="gene ID" value="Aqu2.1.36121"/>
</dbReference>
<dbReference type="InterPro" id="IPR001258">
    <property type="entry name" value="NHL_repeat"/>
</dbReference>
<reference evidence="11" key="1">
    <citation type="journal article" date="2010" name="Nature">
        <title>The Amphimedon queenslandica genome and the evolution of animal complexity.</title>
        <authorList>
            <person name="Srivastava M."/>
            <person name="Simakov O."/>
            <person name="Chapman J."/>
            <person name="Fahey B."/>
            <person name="Gauthier M.E."/>
            <person name="Mitros T."/>
            <person name="Richards G.S."/>
            <person name="Conaco C."/>
            <person name="Dacre M."/>
            <person name="Hellsten U."/>
            <person name="Larroux C."/>
            <person name="Putnam N.H."/>
            <person name="Stanke M."/>
            <person name="Adamska M."/>
            <person name="Darling A."/>
            <person name="Degnan S.M."/>
            <person name="Oakley T.H."/>
            <person name="Plachetzki D.C."/>
            <person name="Zhai Y."/>
            <person name="Adamski M."/>
            <person name="Calcino A."/>
            <person name="Cummins S.F."/>
            <person name="Goodstein D.M."/>
            <person name="Harris C."/>
            <person name="Jackson D.J."/>
            <person name="Leys S.P."/>
            <person name="Shu S."/>
            <person name="Woodcroft B.J."/>
            <person name="Vervoort M."/>
            <person name="Kosik K.S."/>
            <person name="Manning G."/>
            <person name="Degnan B.M."/>
            <person name="Rokhsar D.S."/>
        </authorList>
    </citation>
    <scope>NUCLEOTIDE SEQUENCE [LARGE SCALE GENOMIC DNA]</scope>
</reference>
<dbReference type="SUPFAM" id="SSF57850">
    <property type="entry name" value="RING/U-box"/>
    <property type="match status" value="1"/>
</dbReference>
<dbReference type="CDD" id="cd19757">
    <property type="entry name" value="Bbox1"/>
    <property type="match status" value="1"/>
</dbReference>
<dbReference type="EnsemblMetazoa" id="XM_019994690.1">
    <property type="protein sequence ID" value="XP_019850249.1"/>
    <property type="gene ID" value="LOC109581002"/>
</dbReference>
<feature type="repeat" description="NHL" evidence="7">
    <location>
        <begin position="524"/>
        <end position="567"/>
    </location>
</feature>
<dbReference type="InterPro" id="IPR017907">
    <property type="entry name" value="Znf_RING_CS"/>
</dbReference>
<dbReference type="SMART" id="SM00184">
    <property type="entry name" value="RING"/>
    <property type="match status" value="1"/>
</dbReference>
<evidence type="ECO:0000256" key="3">
    <source>
        <dbReference type="ARBA" id="ARBA00022737"/>
    </source>
</evidence>
<keyword evidence="1" id="KW-0597">Phosphoprotein</keyword>
<dbReference type="PROSITE" id="PS50119">
    <property type="entry name" value="ZF_BBOX"/>
    <property type="match status" value="1"/>
</dbReference>
<dbReference type="Gene3D" id="3.30.160.60">
    <property type="entry name" value="Classic Zinc Finger"/>
    <property type="match status" value="1"/>
</dbReference>
<dbReference type="SMART" id="SM00336">
    <property type="entry name" value="BBOX"/>
    <property type="match status" value="1"/>
</dbReference>
<accession>A0A1X7V7Z6</accession>
<evidence type="ECO:0000256" key="6">
    <source>
        <dbReference type="PROSITE-ProRule" id="PRU00024"/>
    </source>
</evidence>
<dbReference type="GO" id="GO:0008270">
    <property type="term" value="F:zinc ion binding"/>
    <property type="evidence" value="ECO:0007669"/>
    <property type="project" value="UniProtKB-KW"/>
</dbReference>
<dbReference type="GO" id="GO:0060340">
    <property type="term" value="P:positive regulation of type I interferon-mediated signaling pathway"/>
    <property type="evidence" value="ECO:0007669"/>
    <property type="project" value="TreeGrafter"/>
</dbReference>
<dbReference type="Pfam" id="PF01436">
    <property type="entry name" value="NHL"/>
    <property type="match status" value="1"/>
</dbReference>
<reference evidence="10" key="2">
    <citation type="submission" date="2017-05" db="UniProtKB">
        <authorList>
            <consortium name="EnsemblMetazoa"/>
        </authorList>
    </citation>
    <scope>IDENTIFICATION</scope>
</reference>
<evidence type="ECO:0000256" key="2">
    <source>
        <dbReference type="ARBA" id="ARBA00022723"/>
    </source>
</evidence>
<dbReference type="KEGG" id="aqu:109581002"/>
<evidence type="ECO:0000256" key="4">
    <source>
        <dbReference type="ARBA" id="ARBA00022771"/>
    </source>
</evidence>
<dbReference type="Gene3D" id="3.30.40.10">
    <property type="entry name" value="Zinc/RING finger domain, C3HC4 (zinc finger)"/>
    <property type="match status" value="1"/>
</dbReference>
<dbReference type="CDD" id="cd05819">
    <property type="entry name" value="NHL"/>
    <property type="match status" value="1"/>
</dbReference>
<proteinExistence type="predicted"/>
<dbReference type="GO" id="GO:0061630">
    <property type="term" value="F:ubiquitin protein ligase activity"/>
    <property type="evidence" value="ECO:0007669"/>
    <property type="project" value="TreeGrafter"/>
</dbReference>
<dbReference type="SUPFAM" id="SSF101898">
    <property type="entry name" value="NHL repeat"/>
    <property type="match status" value="1"/>
</dbReference>
<keyword evidence="3" id="KW-0677">Repeat</keyword>
<evidence type="ECO:0008006" key="12">
    <source>
        <dbReference type="Google" id="ProtNLM"/>
    </source>
</evidence>
<sequence length="609" mass="67869">MAVKSTSSLSILEELLTCSVCLEFFTHPKMLSCHHSFCQTCLEKLENAHSFLCPTCRCRTQVPDGEVAGLPTAFYLVKCKEIHSQMKKETKCHNCDKSNATGYCKMCHESLCISCIEVHNRWSRFSDHKIVDIILVQNLLSTVEQFREVKGALTDSTKKEREARQGGEGHGDCEQWENIDKLLHLLTGEGKSIESVHNDDEVELLLIELNRLLLRQDSNAVLTNYYGAAISRTALQECVVKVSKVTCTDAMLLSFSLLIQLPASVIIPVSSIKCRLIPMIKEKEQHKDKYKITTTSAPGIYKVDCCPLASGAHSLSVHIYDVQLESVSLMVPFNPHFDTIAPARAIYGFGSVSSVAVSNDGLIIFTEHQHIDQNHLHFIKCFNSQDNIVPEAASVIKSYDVDQFVCASLKNDVIVITEQSAEILTLKGELVRKMTDSITFTRCLSCAVVSSITGYIYIADNNDVYILSSDLRFIRSFGGYGSKNGKFYEAKGVAIAVIDGEEFLYVTDRCNHRIQKFTYLGEYLSTFGTQGSDPGQLKNPYGIAIGTGNLLYITECGNHRISIFTFGGDFVRCFGGQGNNIDQFSNPRGITFDNNGVMYVYDCNRLLLY</sequence>
<keyword evidence="2" id="KW-0479">Metal-binding</keyword>
<gene>
    <name evidence="10" type="primary">109581002</name>
</gene>
<dbReference type="PANTHER" id="PTHR25462">
    <property type="entry name" value="BONUS, ISOFORM C-RELATED"/>
    <property type="match status" value="1"/>
</dbReference>
<dbReference type="GO" id="GO:0005654">
    <property type="term" value="C:nucleoplasm"/>
    <property type="evidence" value="ECO:0007669"/>
    <property type="project" value="TreeGrafter"/>
</dbReference>
<evidence type="ECO:0000259" key="8">
    <source>
        <dbReference type="PROSITE" id="PS50089"/>
    </source>
</evidence>
<evidence type="ECO:0000259" key="9">
    <source>
        <dbReference type="PROSITE" id="PS50119"/>
    </source>
</evidence>
<keyword evidence="4 6" id="KW-0863">Zinc-finger</keyword>
<dbReference type="Pfam" id="PF13445">
    <property type="entry name" value="zf-RING_UBOX"/>
    <property type="match status" value="1"/>
</dbReference>
<dbReference type="InterPro" id="IPR027370">
    <property type="entry name" value="Znf-RING_euk"/>
</dbReference>